<organism evidence="1 2">
    <name type="scientific">Punica granatum</name>
    <name type="common">Pomegranate</name>
    <dbReference type="NCBI Taxonomy" id="22663"/>
    <lineage>
        <taxon>Eukaryota</taxon>
        <taxon>Viridiplantae</taxon>
        <taxon>Streptophyta</taxon>
        <taxon>Embryophyta</taxon>
        <taxon>Tracheophyta</taxon>
        <taxon>Spermatophyta</taxon>
        <taxon>Magnoliopsida</taxon>
        <taxon>eudicotyledons</taxon>
        <taxon>Gunneridae</taxon>
        <taxon>Pentapetalae</taxon>
        <taxon>rosids</taxon>
        <taxon>malvids</taxon>
        <taxon>Myrtales</taxon>
        <taxon>Lythraceae</taxon>
        <taxon>Punica</taxon>
    </lineage>
</organism>
<gene>
    <name evidence="1" type="ORF">CRG98_026206</name>
</gene>
<proteinExistence type="predicted"/>
<protein>
    <submittedName>
        <fullName evidence="1">Uncharacterized protein</fullName>
    </submittedName>
</protein>
<keyword evidence="2" id="KW-1185">Reference proteome</keyword>
<evidence type="ECO:0000313" key="2">
    <source>
        <dbReference type="Proteomes" id="UP000233551"/>
    </source>
</evidence>
<sequence length="164" mass="17948">MGKLQLSREMPPQSTISKVTKLRGLQDDGPRVISMEGSLSESGILAMASKAREGAFRGSCFFCGRSGHRASKKPPKVVISNSIDREFLDTEEQMAALAIAALRRAWGWSDDRVPPARTASCKFSKDHQLFPLLREKGCSSAPSQPIRCPVPCFLSSFDSSPVEF</sequence>
<dbReference type="EMBL" id="PGOL01001858">
    <property type="protein sequence ID" value="PKI53417.1"/>
    <property type="molecule type" value="Genomic_DNA"/>
</dbReference>
<evidence type="ECO:0000313" key="1">
    <source>
        <dbReference type="EMBL" id="PKI53417.1"/>
    </source>
</evidence>
<name>A0A2I0JAY7_PUNGR</name>
<dbReference type="AlphaFoldDB" id="A0A2I0JAY7"/>
<reference evidence="1 2" key="1">
    <citation type="submission" date="2017-11" db="EMBL/GenBank/DDBJ databases">
        <title>De-novo sequencing of pomegranate (Punica granatum L.) genome.</title>
        <authorList>
            <person name="Akparov Z."/>
            <person name="Amiraslanov A."/>
            <person name="Hajiyeva S."/>
            <person name="Abbasov M."/>
            <person name="Kaur K."/>
            <person name="Hamwieh A."/>
            <person name="Solovyev V."/>
            <person name="Salamov A."/>
            <person name="Braich B."/>
            <person name="Kosarev P."/>
            <person name="Mahmoud A."/>
            <person name="Hajiyev E."/>
            <person name="Babayeva S."/>
            <person name="Izzatullayeva V."/>
            <person name="Mammadov A."/>
            <person name="Mammadov A."/>
            <person name="Sharifova S."/>
            <person name="Ojaghi J."/>
            <person name="Eynullazada K."/>
            <person name="Bayramov B."/>
            <person name="Abdulazimova A."/>
            <person name="Shahmuradov I."/>
        </authorList>
    </citation>
    <scope>NUCLEOTIDE SEQUENCE [LARGE SCALE GENOMIC DNA]</scope>
    <source>
        <strain evidence="2">cv. AG2017</strain>
        <tissue evidence="1">Leaf</tissue>
    </source>
</reference>
<accession>A0A2I0JAY7</accession>
<comment type="caution">
    <text evidence="1">The sequence shown here is derived from an EMBL/GenBank/DDBJ whole genome shotgun (WGS) entry which is preliminary data.</text>
</comment>
<dbReference type="Proteomes" id="UP000233551">
    <property type="component" value="Unassembled WGS sequence"/>
</dbReference>